<name>A0A1T5AK25_9SPHI</name>
<dbReference type="CDD" id="cd06127">
    <property type="entry name" value="DEDDh"/>
    <property type="match status" value="1"/>
</dbReference>
<dbReference type="RefSeq" id="WP_079715555.1">
    <property type="nucleotide sequence ID" value="NZ_FUYS01000002.1"/>
</dbReference>
<keyword evidence="5" id="KW-1185">Reference proteome</keyword>
<dbReference type="InterPro" id="IPR035901">
    <property type="entry name" value="GIY-YIG_endonuc_sf"/>
</dbReference>
<dbReference type="CDD" id="cd10434">
    <property type="entry name" value="GIY-YIG_UvrC_Cho"/>
    <property type="match status" value="1"/>
</dbReference>
<dbReference type="InterPro" id="IPR006054">
    <property type="entry name" value="DnaQ"/>
</dbReference>
<dbReference type="GO" id="GO:0006289">
    <property type="term" value="P:nucleotide-excision repair"/>
    <property type="evidence" value="ECO:0007669"/>
    <property type="project" value="InterPro"/>
</dbReference>
<dbReference type="Gene3D" id="3.30.420.10">
    <property type="entry name" value="Ribonuclease H-like superfamily/Ribonuclease H"/>
    <property type="match status" value="1"/>
</dbReference>
<dbReference type="InterPro" id="IPR000305">
    <property type="entry name" value="GIY-YIG_endonuc"/>
</dbReference>
<dbReference type="OrthoDB" id="9803913at2"/>
<evidence type="ECO:0000256" key="2">
    <source>
        <dbReference type="ARBA" id="ARBA00026073"/>
    </source>
</evidence>
<protein>
    <submittedName>
        <fullName evidence="4">DNA polymerase-3 subunit epsilon</fullName>
    </submittedName>
</protein>
<dbReference type="STRING" id="623280.SAMN05660226_00820"/>
<dbReference type="GO" id="GO:0045004">
    <property type="term" value="P:DNA replication proofreading"/>
    <property type="evidence" value="ECO:0007669"/>
    <property type="project" value="TreeGrafter"/>
</dbReference>
<dbReference type="InterPro" id="IPR036397">
    <property type="entry name" value="RNaseH_sf"/>
</dbReference>
<feature type="domain" description="GIY-YIG" evidence="3">
    <location>
        <begin position="204"/>
        <end position="282"/>
    </location>
</feature>
<dbReference type="EMBL" id="FUYS01000002">
    <property type="protein sequence ID" value="SKB35127.1"/>
    <property type="molecule type" value="Genomic_DNA"/>
</dbReference>
<gene>
    <name evidence="4" type="ORF">SAMN05660226_00820</name>
</gene>
<comment type="function">
    <text evidence="1">DNA polymerase III is a complex, multichain enzyme responsible for most of the replicative synthesis in bacteria. The epsilon subunit contain the editing function and is a proofreading 3'-5' exonuclease.</text>
</comment>
<dbReference type="SUPFAM" id="SSF82771">
    <property type="entry name" value="GIY-YIG endonuclease"/>
    <property type="match status" value="1"/>
</dbReference>
<dbReference type="Proteomes" id="UP000190541">
    <property type="component" value="Unassembled WGS sequence"/>
</dbReference>
<dbReference type="Pfam" id="PF01541">
    <property type="entry name" value="GIY-YIG"/>
    <property type="match status" value="1"/>
</dbReference>
<dbReference type="GO" id="GO:0005829">
    <property type="term" value="C:cytosol"/>
    <property type="evidence" value="ECO:0007669"/>
    <property type="project" value="TreeGrafter"/>
</dbReference>
<dbReference type="SMART" id="SM00465">
    <property type="entry name" value="GIYc"/>
    <property type="match status" value="1"/>
</dbReference>
<accession>A0A1T5AK25</accession>
<dbReference type="InterPro" id="IPR047296">
    <property type="entry name" value="GIY-YIG_UvrC_Cho"/>
</dbReference>
<evidence type="ECO:0000313" key="4">
    <source>
        <dbReference type="EMBL" id="SKB35127.1"/>
    </source>
</evidence>
<dbReference type="Gene3D" id="3.40.1440.10">
    <property type="entry name" value="GIY-YIG endonuclease"/>
    <property type="match status" value="1"/>
</dbReference>
<evidence type="ECO:0000256" key="1">
    <source>
        <dbReference type="ARBA" id="ARBA00025483"/>
    </source>
</evidence>
<dbReference type="FunFam" id="3.30.420.10:FF:000045">
    <property type="entry name" value="3'-5' exonuclease DinG"/>
    <property type="match status" value="1"/>
</dbReference>
<dbReference type="SMART" id="SM00479">
    <property type="entry name" value="EXOIII"/>
    <property type="match status" value="1"/>
</dbReference>
<dbReference type="NCBIfam" id="TIGR00573">
    <property type="entry name" value="dnaq"/>
    <property type="match status" value="1"/>
</dbReference>
<dbReference type="AlphaFoldDB" id="A0A1T5AK25"/>
<reference evidence="4 5" key="1">
    <citation type="submission" date="2017-02" db="EMBL/GenBank/DDBJ databases">
        <authorList>
            <person name="Peterson S.W."/>
        </authorList>
    </citation>
    <scope>NUCLEOTIDE SEQUENCE [LARGE SCALE GENOMIC DNA]</scope>
    <source>
        <strain evidence="4 5">DSM 22899</strain>
    </source>
</reference>
<dbReference type="GO" id="GO:0003887">
    <property type="term" value="F:DNA-directed DNA polymerase activity"/>
    <property type="evidence" value="ECO:0007669"/>
    <property type="project" value="InterPro"/>
</dbReference>
<organism evidence="4 5">
    <name type="scientific">Parapedobacter luteus</name>
    <dbReference type="NCBI Taxonomy" id="623280"/>
    <lineage>
        <taxon>Bacteria</taxon>
        <taxon>Pseudomonadati</taxon>
        <taxon>Bacteroidota</taxon>
        <taxon>Sphingobacteriia</taxon>
        <taxon>Sphingobacteriales</taxon>
        <taxon>Sphingobacteriaceae</taxon>
        <taxon>Parapedobacter</taxon>
    </lineage>
</organism>
<dbReference type="PROSITE" id="PS50164">
    <property type="entry name" value="GIY_YIG"/>
    <property type="match status" value="1"/>
</dbReference>
<dbReference type="PANTHER" id="PTHR30231">
    <property type="entry name" value="DNA POLYMERASE III SUBUNIT EPSILON"/>
    <property type="match status" value="1"/>
</dbReference>
<dbReference type="SUPFAM" id="SSF53098">
    <property type="entry name" value="Ribonuclease H-like"/>
    <property type="match status" value="1"/>
</dbReference>
<sequence>MGRPSAHTEYAIVDIETTGGYASGSGITEIAILIHDGQEIVERFESLINPQCPIPLSIQALTGITNEMVADSPTFDKLASRIYQLLDGRVFVAHNVNFDYSFLRHHLEIAGFHLSAPKLCTVRISRKIKPGFLSYSLGRLCDAMGIPINSRHRAGGDAQATAILFTQLMTLDVDGIIPEMLKKTSKHQQLPPNLPKEQFDSLPTAPGVYHFRDQGGQVIYVGKARNIRNRVAQHFSGHNPNRQRQHFLRHIHSVTYERCGTELLALLLEAIEIKRLWPVYNRALKRFEPKYALYTYQDQGGYLRLAVGKHAKHHQHIQLFHRQLDAFNLLHRLIRQFDLHPHRCIFGIQPSDSVPFKATSALPSDALLDVPQMEYNQRVLSAIEHLNQHLPTFAVFDKGREPDELSCIWVENGHLYGMGYVSRQADICDAVDMKACLTRYDSNHYMMQLIYSYAEKHPSHIWKPGQPTPNCT</sequence>
<dbReference type="InterPro" id="IPR012337">
    <property type="entry name" value="RNaseH-like_sf"/>
</dbReference>
<dbReference type="Pfam" id="PF00929">
    <property type="entry name" value="RNase_T"/>
    <property type="match status" value="1"/>
</dbReference>
<proteinExistence type="predicted"/>
<evidence type="ECO:0000259" key="3">
    <source>
        <dbReference type="PROSITE" id="PS50164"/>
    </source>
</evidence>
<evidence type="ECO:0000313" key="5">
    <source>
        <dbReference type="Proteomes" id="UP000190541"/>
    </source>
</evidence>
<dbReference type="PANTHER" id="PTHR30231:SF37">
    <property type="entry name" value="EXODEOXYRIBONUCLEASE 10"/>
    <property type="match status" value="1"/>
</dbReference>
<comment type="subunit">
    <text evidence="2">DNA polymerase III contains a core (composed of alpha, epsilon and theta chains) that associates with a tau subunit. This core dimerizes to form the POLIII' complex. PolIII' associates with the gamma complex (composed of gamma, delta, delta', psi and chi chains) and with the beta chain to form the complete DNA polymerase III complex.</text>
</comment>
<dbReference type="GO" id="GO:0003677">
    <property type="term" value="F:DNA binding"/>
    <property type="evidence" value="ECO:0007669"/>
    <property type="project" value="InterPro"/>
</dbReference>
<dbReference type="InterPro" id="IPR013520">
    <property type="entry name" value="Ribonucl_H"/>
</dbReference>
<dbReference type="GO" id="GO:0008408">
    <property type="term" value="F:3'-5' exonuclease activity"/>
    <property type="evidence" value="ECO:0007669"/>
    <property type="project" value="TreeGrafter"/>
</dbReference>